<dbReference type="PANTHER" id="PTHR13153">
    <property type="entry name" value="CGTHBA PROTEIN -14 GENE PROTEIN"/>
    <property type="match status" value="1"/>
</dbReference>
<keyword evidence="5" id="KW-0732">Signal</keyword>
<comment type="subcellular location">
    <subcellularLocation>
        <location evidence="5">Vacuole membrane</location>
        <topology evidence="5">Peripheral membrane protein</topology>
    </subcellularLocation>
</comment>
<dbReference type="Pfam" id="PF03666">
    <property type="entry name" value="NPR3"/>
    <property type="match status" value="1"/>
</dbReference>
<evidence type="ECO:0000259" key="7">
    <source>
        <dbReference type="Pfam" id="PF24064"/>
    </source>
</evidence>
<feature type="compositionally biased region" description="Low complexity" evidence="6">
    <location>
        <begin position="589"/>
        <end position="598"/>
    </location>
</feature>
<evidence type="ECO:0000256" key="5">
    <source>
        <dbReference type="RuleBase" id="RU368069"/>
    </source>
</evidence>
<feature type="region of interest" description="Disordered" evidence="6">
    <location>
        <begin position="200"/>
        <end position="221"/>
    </location>
</feature>
<feature type="region of interest" description="Disordered" evidence="6">
    <location>
        <begin position="569"/>
        <end position="673"/>
    </location>
</feature>
<dbReference type="GO" id="GO:0051321">
    <property type="term" value="P:meiotic cell cycle"/>
    <property type="evidence" value="ECO:0007669"/>
    <property type="project" value="UniProtKB-UniRule"/>
</dbReference>
<feature type="domain" description="GATOR1 complex protein NPRL3 C-terminal HTH" evidence="7">
    <location>
        <begin position="711"/>
        <end position="770"/>
    </location>
</feature>
<feature type="compositionally biased region" description="Basic and acidic residues" evidence="6">
    <location>
        <begin position="204"/>
        <end position="221"/>
    </location>
</feature>
<dbReference type="GO" id="GO:0010508">
    <property type="term" value="P:positive regulation of autophagy"/>
    <property type="evidence" value="ECO:0007669"/>
    <property type="project" value="TreeGrafter"/>
</dbReference>
<evidence type="ECO:0000313" key="9">
    <source>
        <dbReference type="Proteomes" id="UP000243797"/>
    </source>
</evidence>
<feature type="compositionally biased region" description="Acidic residues" evidence="6">
    <location>
        <begin position="116"/>
        <end position="127"/>
    </location>
</feature>
<dbReference type="OrthoDB" id="434783at2759"/>
<evidence type="ECO:0000313" key="8">
    <source>
        <dbReference type="EMBL" id="PNS19934.1"/>
    </source>
</evidence>
<dbReference type="GO" id="GO:1990130">
    <property type="term" value="C:GATOR1 complex"/>
    <property type="evidence" value="ECO:0007669"/>
    <property type="project" value="TreeGrafter"/>
</dbReference>
<feature type="compositionally biased region" description="Polar residues" evidence="6">
    <location>
        <begin position="637"/>
        <end position="653"/>
    </location>
</feature>
<evidence type="ECO:0000256" key="3">
    <source>
        <dbReference type="ARBA" id="ARBA00025376"/>
    </source>
</evidence>
<dbReference type="Pfam" id="PF24064">
    <property type="entry name" value="HTH_NPRL3"/>
    <property type="match status" value="1"/>
</dbReference>
<dbReference type="InterPro" id="IPR056603">
    <property type="entry name" value="HTH_NPRL3"/>
</dbReference>
<dbReference type="AlphaFoldDB" id="A0A2K1QY00"/>
<dbReference type="Proteomes" id="UP000243797">
    <property type="component" value="Unassembled WGS sequence"/>
</dbReference>
<keyword evidence="9" id="KW-1185">Reference proteome</keyword>
<name>A0A2K1QY00_9PEZI</name>
<evidence type="ECO:0000256" key="4">
    <source>
        <dbReference type="ARBA" id="ARBA00030028"/>
    </source>
</evidence>
<protein>
    <recommendedName>
        <fullName evidence="2 5">Nitrogen permease regulator 3</fullName>
    </recommendedName>
    <alternativeName>
        <fullName evidence="4 5">Required for meiotic nuclear division protein 11</fullName>
    </alternativeName>
</protein>
<comment type="function">
    <text evidence="3 5">Mediates inactivation of the TORC1 complex in response to amino acid starvation. Required for meiotic nuclear division.</text>
</comment>
<dbReference type="GO" id="GO:0005774">
    <property type="term" value="C:vacuolar membrane"/>
    <property type="evidence" value="ECO:0007669"/>
    <property type="project" value="UniProtKB-SubCell"/>
</dbReference>
<comment type="caution">
    <text evidence="8">The sequence shown here is derived from an EMBL/GenBank/DDBJ whole genome shotgun (WGS) entry which is preliminary data.</text>
</comment>
<feature type="compositionally biased region" description="Basic and acidic residues" evidence="6">
    <location>
        <begin position="599"/>
        <end position="614"/>
    </location>
</feature>
<dbReference type="GO" id="GO:0034198">
    <property type="term" value="P:cellular response to amino acid starvation"/>
    <property type="evidence" value="ECO:0007669"/>
    <property type="project" value="TreeGrafter"/>
</dbReference>
<keyword evidence="5" id="KW-0469">Meiosis</keyword>
<evidence type="ECO:0000256" key="2">
    <source>
        <dbReference type="ARBA" id="ARBA00017880"/>
    </source>
</evidence>
<evidence type="ECO:0000256" key="6">
    <source>
        <dbReference type="SAM" id="MobiDB-lite"/>
    </source>
</evidence>
<feature type="compositionally biased region" description="Polar residues" evidence="6">
    <location>
        <begin position="78"/>
        <end position="94"/>
    </location>
</feature>
<feature type="compositionally biased region" description="Basic and acidic residues" evidence="6">
    <location>
        <begin position="569"/>
        <end position="588"/>
    </location>
</feature>
<dbReference type="GO" id="GO:1904262">
    <property type="term" value="P:negative regulation of TORC1 signaling"/>
    <property type="evidence" value="ECO:0007669"/>
    <property type="project" value="TreeGrafter"/>
</dbReference>
<dbReference type="GO" id="GO:0038202">
    <property type="term" value="P:TORC1 signaling"/>
    <property type="evidence" value="ECO:0007669"/>
    <property type="project" value="TreeGrafter"/>
</dbReference>
<feature type="region of interest" description="Disordered" evidence="6">
    <location>
        <begin position="21"/>
        <end position="140"/>
    </location>
</feature>
<accession>A0A2K1QY00</accession>
<evidence type="ECO:0000256" key="1">
    <source>
        <dbReference type="ARBA" id="ARBA00010546"/>
    </source>
</evidence>
<organism evidence="8 9">
    <name type="scientific">Sphaceloma murrayae</name>
    <dbReference type="NCBI Taxonomy" id="2082308"/>
    <lineage>
        <taxon>Eukaryota</taxon>
        <taxon>Fungi</taxon>
        <taxon>Dikarya</taxon>
        <taxon>Ascomycota</taxon>
        <taxon>Pezizomycotina</taxon>
        <taxon>Dothideomycetes</taxon>
        <taxon>Dothideomycetidae</taxon>
        <taxon>Myriangiales</taxon>
        <taxon>Elsinoaceae</taxon>
        <taxon>Sphaceloma</taxon>
    </lineage>
</organism>
<feature type="compositionally biased region" description="Pro residues" evidence="6">
    <location>
        <begin position="28"/>
        <end position="39"/>
    </location>
</feature>
<gene>
    <name evidence="8" type="ORF">CAC42_7901</name>
</gene>
<dbReference type="FunCoup" id="A0A2K1QY00">
    <property type="interactions" value="85"/>
</dbReference>
<dbReference type="InParanoid" id="A0A2K1QY00"/>
<reference evidence="8 9" key="1">
    <citation type="submission" date="2017-06" db="EMBL/GenBank/DDBJ databases">
        <title>Draft genome sequence of a variant of Elsinoe murrayae.</title>
        <authorList>
            <person name="Cheng Q."/>
        </authorList>
    </citation>
    <scope>NUCLEOTIDE SEQUENCE [LARGE SCALE GENOMIC DNA]</scope>
    <source>
        <strain evidence="8 9">CQ-2017a</strain>
    </source>
</reference>
<proteinExistence type="inferred from homology"/>
<dbReference type="InterPro" id="IPR005365">
    <property type="entry name" value="Npr3"/>
</dbReference>
<dbReference type="STRING" id="2082308.A0A2K1QY00"/>
<dbReference type="EMBL" id="NKHZ01000029">
    <property type="protein sequence ID" value="PNS19934.1"/>
    <property type="molecule type" value="Genomic_DNA"/>
</dbReference>
<sequence>MPTSSPPLIALLLTISTRSGPRFIFHYPPSPTLSTPPPRPPRRNSLETNTTSSGSDNETTTAASSTEDDTYSIDKTSHSNGTAGKNGSKGTTTTARRDVKSASSGRRGARTLREDGPEEYQDDEEEEMGARKPGRGRVVSGADGRAEWEDVLGYSVEGLEKLLCPGRETRKKRFEVGVGEVVFLGYPVFVREEGGWRKKRGRGKVGEKRRGESRDRLGDELAAKSSFTSSGALSEFSEAKSTSTSSGANSNEMIMYHVVFVMRPQPLQYQERVSEMYENVVKKFAKALKYEQARSGYVWTESKRILELKAKGKEESTPSSLLWPTIMQASHLARSIAHIYTAITASKIAHIAIGETVDIILQIPQPISTPFAPTPANPGKPGLWLTTATMFEDDGSLSPHAALLLLVDKETILKEIEHDNRELATPLAYFIRELTPTKSLQKMAIRLSLRLPDLQFLARHLISWRRARAIPPLHLRNIYIVSPLADVKRCPEATEAYERRFPGVPSLPRMLQALSARPLPYGHLVPSQDHKTVYMGILAWLLRGNWITQLRTFAWVRVPAEIKVKAAALAKKEEQRGSVRDRASKRDSTTSGLSGSSLERVRTNESGSRDEFTSKDSSGAAEFLSPLLKPVSDGNRSETASVSSNRTTVQVSHGITPGPSRLKQVSTPEPPSPFSIAGGVAVAEDDSSGIPPLELAEPQEPSFVLCPQKASSEESRWLALIKETLPSEELRSNWSTLLNYFDGKWALEEIAAREGMKRSKVANIVARLEQQDILCIARHW</sequence>
<dbReference type="PANTHER" id="PTHR13153:SF5">
    <property type="entry name" value="GATOR COMPLEX PROTEIN NPRL3"/>
    <property type="match status" value="1"/>
</dbReference>
<comment type="similarity">
    <text evidence="1 5">Belongs to the NPR3 family.</text>
</comment>
<feature type="compositionally biased region" description="Polar residues" evidence="6">
    <location>
        <begin position="47"/>
        <end position="57"/>
    </location>
</feature>